<dbReference type="GO" id="GO:0042273">
    <property type="term" value="P:ribosomal large subunit biogenesis"/>
    <property type="evidence" value="ECO:0007669"/>
    <property type="project" value="TreeGrafter"/>
</dbReference>
<sequence>MGKVNKRQRKFLSKKVLTHRKKGGVRRDNKSKGNGAAAGAATALEASQAPGAQHRKTLPDGVDTAAFLECPWLSREACAAAGRDACVAPFEPEVALLEGAATSKRGKRGGGSKGSGSSSLTEEAARAMVGRAVDERSLDDLLRVVWALQEATTAAGDPSSPALPTTCHQALRAAPGSKAAGALVSEASSRLHLAFRAHLGPERDEEDGSSVEEWEDAVRAHRQKLEKAEAWPRLGGALLSFLTSALDSVETEWATSNSVAVEGRADSSKQGSSGATSASLVDGLDRMRNHVPLLFPFPRLARRYLAFLLDVLQTSDNTAALSLAFVRLYELSTSQPMPFLHDAFKGSYRCYRAAAERIGGGRGAGVMAKGDGAGSSLPLLREWFAELFGVEKPSAYLHAYVYIHDLAREAVEAAAEVKKGGGKARDAGPALRRLRSWGFLQSLQLWTSVVTAHPAKSSLGPLVPPLAKALEITFQLSPGLYGAPRTLALARSAQDLAAAAGVFLPTSHHLVGLLELLHAREARPGSTASSAGGPAGGEEAGPGGLAVVNGGGGSSKRQGRGAAAAAALDLSAMAGLGKEDLRVVEVRAAVSREAAGLVAREAVCYRWSAGMPELCASTRARLGRLLDGGDGGGGADGAAGRWRARVKALQTSLGKSAAETMARRARGSKHPGEAGPVDTFRGM</sequence>
<keyword evidence="3" id="KW-0539">Nucleus</keyword>
<dbReference type="EMBL" id="FN649752">
    <property type="protein sequence ID" value="CBN78618.1"/>
    <property type="molecule type" value="Genomic_DNA"/>
</dbReference>
<evidence type="ECO:0000256" key="2">
    <source>
        <dbReference type="ARBA" id="ARBA00005907"/>
    </source>
</evidence>
<evidence type="ECO:0000313" key="5">
    <source>
        <dbReference type="EMBL" id="CBN78618.1"/>
    </source>
</evidence>
<dbReference type="GO" id="GO:0005654">
    <property type="term" value="C:nucleoplasm"/>
    <property type="evidence" value="ECO:0007669"/>
    <property type="project" value="TreeGrafter"/>
</dbReference>
<feature type="compositionally biased region" description="Low complexity" evidence="4">
    <location>
        <begin position="37"/>
        <end position="49"/>
    </location>
</feature>
<protein>
    <submittedName>
        <fullName evidence="5">Uncharacterized protein</fullName>
    </submittedName>
</protein>
<evidence type="ECO:0000256" key="3">
    <source>
        <dbReference type="ARBA" id="ARBA00023242"/>
    </source>
</evidence>
<feature type="region of interest" description="Disordered" evidence="4">
    <location>
        <begin position="524"/>
        <end position="553"/>
    </location>
</feature>
<accession>D8LEQ5</accession>
<keyword evidence="6" id="KW-1185">Reference proteome</keyword>
<dbReference type="PANTHER" id="PTHR12687:SF4">
    <property type="entry name" value="NUCLEOLAR COMPLEX PROTEIN 2 HOMOLOG"/>
    <property type="match status" value="1"/>
</dbReference>
<dbReference type="OrthoDB" id="10266662at2759"/>
<gene>
    <name evidence="5" type="ORF">Esi_0137_0073</name>
</gene>
<organism evidence="5 6">
    <name type="scientific">Ectocarpus siliculosus</name>
    <name type="common">Brown alga</name>
    <name type="synonym">Conferva siliculosa</name>
    <dbReference type="NCBI Taxonomy" id="2880"/>
    <lineage>
        <taxon>Eukaryota</taxon>
        <taxon>Sar</taxon>
        <taxon>Stramenopiles</taxon>
        <taxon>Ochrophyta</taxon>
        <taxon>PX clade</taxon>
        <taxon>Phaeophyceae</taxon>
        <taxon>Ectocarpales</taxon>
        <taxon>Ectocarpaceae</taxon>
        <taxon>Ectocarpus</taxon>
    </lineage>
</organism>
<reference evidence="5 6" key="1">
    <citation type="journal article" date="2010" name="Nature">
        <title>The Ectocarpus genome and the independent evolution of multicellularity in brown algae.</title>
        <authorList>
            <person name="Cock J.M."/>
            <person name="Sterck L."/>
            <person name="Rouze P."/>
            <person name="Scornet D."/>
            <person name="Allen A.E."/>
            <person name="Amoutzias G."/>
            <person name="Anthouard V."/>
            <person name="Artiguenave F."/>
            <person name="Aury J.M."/>
            <person name="Badger J.H."/>
            <person name="Beszteri B."/>
            <person name="Billiau K."/>
            <person name="Bonnet E."/>
            <person name="Bothwell J.H."/>
            <person name="Bowler C."/>
            <person name="Boyen C."/>
            <person name="Brownlee C."/>
            <person name="Carrano C.J."/>
            <person name="Charrier B."/>
            <person name="Cho G.Y."/>
            <person name="Coelho S.M."/>
            <person name="Collen J."/>
            <person name="Corre E."/>
            <person name="Da Silva C."/>
            <person name="Delage L."/>
            <person name="Delaroque N."/>
            <person name="Dittami S.M."/>
            <person name="Doulbeau S."/>
            <person name="Elias M."/>
            <person name="Farnham G."/>
            <person name="Gachon C.M."/>
            <person name="Gschloessl B."/>
            <person name="Heesch S."/>
            <person name="Jabbari K."/>
            <person name="Jubin C."/>
            <person name="Kawai H."/>
            <person name="Kimura K."/>
            <person name="Kloareg B."/>
            <person name="Kupper F.C."/>
            <person name="Lang D."/>
            <person name="Le Bail A."/>
            <person name="Leblanc C."/>
            <person name="Lerouge P."/>
            <person name="Lohr M."/>
            <person name="Lopez P.J."/>
            <person name="Martens C."/>
            <person name="Maumus F."/>
            <person name="Michel G."/>
            <person name="Miranda-Saavedra D."/>
            <person name="Morales J."/>
            <person name="Moreau H."/>
            <person name="Motomura T."/>
            <person name="Nagasato C."/>
            <person name="Napoli C.A."/>
            <person name="Nelson D.R."/>
            <person name="Nyvall-Collen P."/>
            <person name="Peters A.F."/>
            <person name="Pommier C."/>
            <person name="Potin P."/>
            <person name="Poulain J."/>
            <person name="Quesneville H."/>
            <person name="Read B."/>
            <person name="Rensing S.A."/>
            <person name="Ritter A."/>
            <person name="Rousvoal S."/>
            <person name="Samanta M."/>
            <person name="Samson G."/>
            <person name="Schroeder D.C."/>
            <person name="Segurens B."/>
            <person name="Strittmatter M."/>
            <person name="Tonon T."/>
            <person name="Tregear J.W."/>
            <person name="Valentin K."/>
            <person name="von Dassow P."/>
            <person name="Yamagishi T."/>
            <person name="Van de Peer Y."/>
            <person name="Wincker P."/>
        </authorList>
    </citation>
    <scope>NUCLEOTIDE SEQUENCE [LARGE SCALE GENOMIC DNA]</scope>
    <source>
        <strain evidence="6">Ec32 / CCAP1310/4</strain>
    </source>
</reference>
<dbReference type="GO" id="GO:0030691">
    <property type="term" value="C:Noc2p-Noc3p complex"/>
    <property type="evidence" value="ECO:0007669"/>
    <property type="project" value="TreeGrafter"/>
</dbReference>
<evidence type="ECO:0000256" key="1">
    <source>
        <dbReference type="ARBA" id="ARBA00004123"/>
    </source>
</evidence>
<name>D8LEQ5_ECTSI</name>
<feature type="region of interest" description="Disordered" evidence="4">
    <location>
        <begin position="101"/>
        <end position="122"/>
    </location>
</feature>
<feature type="compositionally biased region" description="Basic residues" evidence="4">
    <location>
        <begin position="1"/>
        <end position="24"/>
    </location>
</feature>
<dbReference type="PANTHER" id="PTHR12687">
    <property type="entry name" value="NUCLEOLAR COMPLEX 2 AND RAD4-RELATED"/>
    <property type="match status" value="1"/>
</dbReference>
<dbReference type="GO" id="GO:0005730">
    <property type="term" value="C:nucleolus"/>
    <property type="evidence" value="ECO:0007669"/>
    <property type="project" value="TreeGrafter"/>
</dbReference>
<evidence type="ECO:0000256" key="4">
    <source>
        <dbReference type="SAM" id="MobiDB-lite"/>
    </source>
</evidence>
<dbReference type="InParanoid" id="D8LEQ5"/>
<evidence type="ECO:0000313" key="6">
    <source>
        <dbReference type="Proteomes" id="UP000002630"/>
    </source>
</evidence>
<dbReference type="eggNOG" id="KOG2256">
    <property type="taxonomic scope" value="Eukaryota"/>
</dbReference>
<dbReference type="Proteomes" id="UP000002630">
    <property type="component" value="Linkage Group LG27"/>
</dbReference>
<comment type="subcellular location">
    <subcellularLocation>
        <location evidence="1">Nucleus</location>
    </subcellularLocation>
</comment>
<dbReference type="AlphaFoldDB" id="D8LEQ5"/>
<dbReference type="InterPro" id="IPR005343">
    <property type="entry name" value="Noc2"/>
</dbReference>
<dbReference type="Pfam" id="PF03715">
    <property type="entry name" value="Noc2"/>
    <property type="match status" value="1"/>
</dbReference>
<feature type="region of interest" description="Disordered" evidence="4">
    <location>
        <begin position="1"/>
        <end position="57"/>
    </location>
</feature>
<dbReference type="GO" id="GO:0030690">
    <property type="term" value="C:Noc1p-Noc2p complex"/>
    <property type="evidence" value="ECO:0007669"/>
    <property type="project" value="TreeGrafter"/>
</dbReference>
<feature type="compositionally biased region" description="Gly residues" evidence="4">
    <location>
        <begin position="533"/>
        <end position="553"/>
    </location>
</feature>
<feature type="region of interest" description="Disordered" evidence="4">
    <location>
        <begin position="657"/>
        <end position="683"/>
    </location>
</feature>
<proteinExistence type="inferred from homology"/>
<comment type="similarity">
    <text evidence="2">Belongs to the NOC2 family.</text>
</comment>
<dbReference type="EMBL" id="FN647981">
    <property type="protein sequence ID" value="CBN78618.1"/>
    <property type="molecule type" value="Genomic_DNA"/>
</dbReference>
<dbReference type="STRING" id="2880.D8LEQ5"/>